<dbReference type="KEGG" id="scyp:JYB88_05320"/>
<dbReference type="AlphaFoldDB" id="A0A974XPJ1"/>
<dbReference type="PANTHER" id="PTHR39586">
    <property type="entry name" value="CYTOPLASMIC PROTEIN-RELATED"/>
    <property type="match status" value="1"/>
</dbReference>
<dbReference type="Gene3D" id="1.20.1440.40">
    <property type="entry name" value="YqcC-like"/>
    <property type="match status" value="1"/>
</dbReference>
<evidence type="ECO:0000313" key="2">
    <source>
        <dbReference type="EMBL" id="QSX31063.1"/>
    </source>
</evidence>
<accession>A0A974XPJ1</accession>
<gene>
    <name evidence="2" type="ORF">JYB88_05320</name>
</gene>
<protein>
    <submittedName>
        <fullName evidence="2">YqcC family protein</fullName>
    </submittedName>
</protein>
<dbReference type="PANTHER" id="PTHR39586:SF1">
    <property type="entry name" value="CYTOPLASMIC PROTEIN"/>
    <property type="match status" value="1"/>
</dbReference>
<dbReference type="InterPro" id="IPR023376">
    <property type="entry name" value="YqcC-like_dom"/>
</dbReference>
<sequence>MVLFGALIELLELNLHLALSDTLVAIELEMKKQQLWSPVPPSEEALSSTAPFACDTMPLELWLQFILLPRLQYLLDKGLALPETSAVAPMAELVWQEMDQYNPLVSLLRQLDKQLSGREQ</sequence>
<evidence type="ECO:0000259" key="1">
    <source>
        <dbReference type="Pfam" id="PF04287"/>
    </source>
</evidence>
<dbReference type="Proteomes" id="UP000663281">
    <property type="component" value="Chromosome"/>
</dbReference>
<organism evidence="2 3">
    <name type="scientific">Shewanella cyperi</name>
    <dbReference type="NCBI Taxonomy" id="2814292"/>
    <lineage>
        <taxon>Bacteria</taxon>
        <taxon>Pseudomonadati</taxon>
        <taxon>Pseudomonadota</taxon>
        <taxon>Gammaproteobacteria</taxon>
        <taxon>Alteromonadales</taxon>
        <taxon>Shewanellaceae</taxon>
        <taxon>Shewanella</taxon>
    </lineage>
</organism>
<evidence type="ECO:0000313" key="3">
    <source>
        <dbReference type="Proteomes" id="UP000663281"/>
    </source>
</evidence>
<name>A0A974XPJ1_9GAMM</name>
<dbReference type="InterPro" id="IPR036814">
    <property type="entry name" value="YqcC-like_sf"/>
</dbReference>
<dbReference type="EMBL" id="CP071504">
    <property type="protein sequence ID" value="QSX31063.1"/>
    <property type="molecule type" value="Genomic_DNA"/>
</dbReference>
<dbReference type="InterPro" id="IPR007384">
    <property type="entry name" value="UCP006257"/>
</dbReference>
<proteinExistence type="predicted"/>
<dbReference type="Pfam" id="PF04287">
    <property type="entry name" value="DUF446"/>
    <property type="match status" value="1"/>
</dbReference>
<reference evidence="2 3" key="1">
    <citation type="submission" date="2021-03" db="EMBL/GenBank/DDBJ databases">
        <title>Novel species identification of genus Shewanella.</title>
        <authorList>
            <person name="Liu G."/>
            <person name="Zhang Q."/>
        </authorList>
    </citation>
    <scope>NUCLEOTIDE SEQUENCE [LARGE SCALE GENOMIC DNA]</scope>
    <source>
        <strain evidence="2 3">FJAT-53726</strain>
    </source>
</reference>
<dbReference type="PIRSF" id="PIRSF006257">
    <property type="entry name" value="UCP006257"/>
    <property type="match status" value="1"/>
</dbReference>
<dbReference type="SUPFAM" id="SSF158452">
    <property type="entry name" value="YqcC-like"/>
    <property type="match status" value="1"/>
</dbReference>
<dbReference type="GO" id="GO:0044010">
    <property type="term" value="P:single-species biofilm formation"/>
    <property type="evidence" value="ECO:0007669"/>
    <property type="project" value="TreeGrafter"/>
</dbReference>
<feature type="domain" description="YqcC-like" evidence="1">
    <location>
        <begin position="20"/>
        <end position="113"/>
    </location>
</feature>
<keyword evidence="3" id="KW-1185">Reference proteome</keyword>